<dbReference type="InterPro" id="IPR000209">
    <property type="entry name" value="Peptidase_S8/S53_dom"/>
</dbReference>
<name>A0A835U780_VANPL</name>
<dbReference type="InterPro" id="IPR023828">
    <property type="entry name" value="Peptidase_S8_Ser-AS"/>
</dbReference>
<dbReference type="InterPro" id="IPR015500">
    <property type="entry name" value="Peptidase_S8_subtilisin-rel"/>
</dbReference>
<reference evidence="11 12" key="1">
    <citation type="journal article" date="2020" name="Nat. Food">
        <title>A phased Vanilla planifolia genome enables genetic improvement of flavour and production.</title>
        <authorList>
            <person name="Hasing T."/>
            <person name="Tang H."/>
            <person name="Brym M."/>
            <person name="Khazi F."/>
            <person name="Huang T."/>
            <person name="Chambers A.H."/>
        </authorList>
    </citation>
    <scope>NUCLEOTIDE SEQUENCE [LARGE SCALE GENOMIC DNA]</scope>
    <source>
        <tissue evidence="11">Leaf</tissue>
    </source>
</reference>
<dbReference type="InterPro" id="IPR045051">
    <property type="entry name" value="SBT"/>
</dbReference>
<accession>A0A835U780</accession>
<keyword evidence="5 7" id="KW-0720">Serine protease</keyword>
<feature type="domain" description="Subtilisin-like protease fibronectin type-III" evidence="10">
    <location>
        <begin position="593"/>
        <end position="688"/>
    </location>
</feature>
<dbReference type="Gene3D" id="2.60.40.2310">
    <property type="match status" value="1"/>
</dbReference>
<dbReference type="InterPro" id="IPR041469">
    <property type="entry name" value="Subtilisin-like_FN3"/>
</dbReference>
<dbReference type="EMBL" id="JADCNL010000078">
    <property type="protein sequence ID" value="KAG0451058.1"/>
    <property type="molecule type" value="Genomic_DNA"/>
</dbReference>
<feature type="active site" description="Charge relay system" evidence="6 7">
    <location>
        <position position="195"/>
    </location>
</feature>
<evidence type="ECO:0000313" key="11">
    <source>
        <dbReference type="EMBL" id="KAG0451058.1"/>
    </source>
</evidence>
<dbReference type="PRINTS" id="PR00723">
    <property type="entry name" value="SUBTILISIN"/>
</dbReference>
<evidence type="ECO:0000256" key="1">
    <source>
        <dbReference type="ARBA" id="ARBA00011073"/>
    </source>
</evidence>
<dbReference type="InterPro" id="IPR036852">
    <property type="entry name" value="Peptidase_S8/S53_dom_sf"/>
</dbReference>
<feature type="domain" description="Peptidase S8/S53" evidence="8">
    <location>
        <begin position="108"/>
        <end position="513"/>
    </location>
</feature>
<gene>
    <name evidence="11" type="ORF">HPP92_026625</name>
</gene>
<evidence type="ECO:0000259" key="8">
    <source>
        <dbReference type="Pfam" id="PF00082"/>
    </source>
</evidence>
<dbReference type="FunFam" id="2.60.40.2310:FF:000001">
    <property type="entry name" value="Subtilisin-like protease SBT1.5"/>
    <property type="match status" value="1"/>
</dbReference>
<feature type="active site" description="Charge relay system" evidence="6 7">
    <location>
        <position position="476"/>
    </location>
</feature>
<evidence type="ECO:0000256" key="6">
    <source>
        <dbReference type="PIRSR" id="PIRSR615500-1"/>
    </source>
</evidence>
<keyword evidence="4 7" id="KW-0378">Hydrolase</keyword>
<evidence type="ECO:0000256" key="4">
    <source>
        <dbReference type="ARBA" id="ARBA00022801"/>
    </source>
</evidence>
<dbReference type="PROSITE" id="PS51892">
    <property type="entry name" value="SUBTILASE"/>
    <property type="match status" value="1"/>
</dbReference>
<dbReference type="GO" id="GO:0006508">
    <property type="term" value="P:proteolysis"/>
    <property type="evidence" value="ECO:0007669"/>
    <property type="project" value="UniProtKB-KW"/>
</dbReference>
<evidence type="ECO:0000256" key="2">
    <source>
        <dbReference type="ARBA" id="ARBA00022670"/>
    </source>
</evidence>
<comment type="similarity">
    <text evidence="1 7">Belongs to the peptidase S8 family.</text>
</comment>
<dbReference type="InterPro" id="IPR037045">
    <property type="entry name" value="S8pro/Inhibitor_I9_sf"/>
</dbReference>
<evidence type="ECO:0000256" key="3">
    <source>
        <dbReference type="ARBA" id="ARBA00022729"/>
    </source>
</evidence>
<dbReference type="Pfam" id="PF05922">
    <property type="entry name" value="Inhibitor_I9"/>
    <property type="match status" value="1"/>
</dbReference>
<feature type="domain" description="Inhibitor I9" evidence="9">
    <location>
        <begin position="4"/>
        <end position="83"/>
    </location>
</feature>
<evidence type="ECO:0000259" key="10">
    <source>
        <dbReference type="Pfam" id="PF17766"/>
    </source>
</evidence>
<dbReference type="Proteomes" id="UP000636800">
    <property type="component" value="Unassembled WGS sequence"/>
</dbReference>
<feature type="active site" description="Charge relay system" evidence="6 7">
    <location>
        <position position="117"/>
    </location>
</feature>
<dbReference type="InterPro" id="IPR034197">
    <property type="entry name" value="Peptidases_S8_3"/>
</dbReference>
<dbReference type="Gene3D" id="3.40.50.200">
    <property type="entry name" value="Peptidase S8/S53 domain"/>
    <property type="match status" value="2"/>
</dbReference>
<dbReference type="CDD" id="cd04852">
    <property type="entry name" value="Peptidases_S8_3"/>
    <property type="match status" value="1"/>
</dbReference>
<dbReference type="AlphaFoldDB" id="A0A835U780"/>
<dbReference type="FunFam" id="3.40.50.200:FF:000006">
    <property type="entry name" value="Subtilisin-like protease SBT1.5"/>
    <property type="match status" value="1"/>
</dbReference>
<dbReference type="PROSITE" id="PS00138">
    <property type="entry name" value="SUBTILASE_SER"/>
    <property type="match status" value="1"/>
</dbReference>
<protein>
    <submittedName>
        <fullName evidence="11">Uncharacterized protein</fullName>
    </submittedName>
</protein>
<dbReference type="Pfam" id="PF17766">
    <property type="entry name" value="fn3_6"/>
    <property type="match status" value="1"/>
</dbReference>
<keyword evidence="2 7" id="KW-0645">Protease</keyword>
<proteinExistence type="inferred from homology"/>
<organism evidence="11 12">
    <name type="scientific">Vanilla planifolia</name>
    <name type="common">Vanilla</name>
    <dbReference type="NCBI Taxonomy" id="51239"/>
    <lineage>
        <taxon>Eukaryota</taxon>
        <taxon>Viridiplantae</taxon>
        <taxon>Streptophyta</taxon>
        <taxon>Embryophyta</taxon>
        <taxon>Tracheophyta</taxon>
        <taxon>Spermatophyta</taxon>
        <taxon>Magnoliopsida</taxon>
        <taxon>Liliopsida</taxon>
        <taxon>Asparagales</taxon>
        <taxon>Orchidaceae</taxon>
        <taxon>Vanilloideae</taxon>
        <taxon>Vanilleae</taxon>
        <taxon>Vanilla</taxon>
    </lineage>
</organism>
<evidence type="ECO:0000256" key="5">
    <source>
        <dbReference type="ARBA" id="ARBA00022825"/>
    </source>
</evidence>
<dbReference type="SUPFAM" id="SSF52743">
    <property type="entry name" value="Subtilisin-like"/>
    <property type="match status" value="1"/>
</dbReference>
<dbReference type="GO" id="GO:0004252">
    <property type="term" value="F:serine-type endopeptidase activity"/>
    <property type="evidence" value="ECO:0007669"/>
    <property type="project" value="UniProtKB-UniRule"/>
</dbReference>
<keyword evidence="12" id="KW-1185">Reference proteome</keyword>
<comment type="caution">
    <text evidence="11">The sequence shown here is derived from an EMBL/GenBank/DDBJ whole genome shotgun (WGS) entry which is preliminary data.</text>
</comment>
<evidence type="ECO:0000313" key="12">
    <source>
        <dbReference type="Proteomes" id="UP000636800"/>
    </source>
</evidence>
<evidence type="ECO:0000256" key="7">
    <source>
        <dbReference type="PROSITE-ProRule" id="PRU01240"/>
    </source>
</evidence>
<keyword evidence="3" id="KW-0732">Signal</keyword>
<dbReference type="Gene3D" id="3.30.70.80">
    <property type="entry name" value="Peptidase S8 propeptide/proteinase inhibitor I9"/>
    <property type="match status" value="1"/>
</dbReference>
<dbReference type="PANTHER" id="PTHR10795">
    <property type="entry name" value="PROPROTEIN CONVERTASE SUBTILISIN/KEXIN"/>
    <property type="match status" value="1"/>
</dbReference>
<dbReference type="InterPro" id="IPR010259">
    <property type="entry name" value="S8pro/Inhibitor_I9"/>
</dbReference>
<dbReference type="Pfam" id="PF00082">
    <property type="entry name" value="Peptidase_S8"/>
    <property type="match status" value="1"/>
</dbReference>
<sequence>MPQVHIVYLGHNNGNNQSFTSMLHVKLLSKVFSREEEAKEARIYSYSHSLSGFAAMLNSTQASTLAQMEEVISVFKSKTLRLHTTRSWDFMGLTLLDGEVAAMQSKYGDDVVIGIFDTGIWPESGSFQPEPMMGPIPVTWHGSCVAGDSFEPTYACNRKLVGARFYLSGFEREYGPLNVTGTGAEFRSPRDRLGHGTHTASTAAGSRCANASYLGGLAVGTARGGAPLARLAAYKVCWYKDLEGLCSEADILAAFDDAIADGVGVISVSLGSSPPLMPLFQSASDIGAFHATQLGLPVVFSAGNDGPETGVVQNVGPWGITVAAGTIDRRFPTALMLGNNVSFVISSTVAAVTILAINGSGMIYAEPTTKEIPQDDFLPTVHVNLYEATKILHYSMFSEDPRVQIFPSKTLTGLLPAPSVAHFSSRGPSSISPNILKPDITAPGVNILAAWPPKSSPTFLPFDRRSVKWNLVSGTSMSCPHISGIVALIKSVHPDWSPAVIKSALMTTASSIDTRSDSIAAGGTLKPSDPFDIGAGHVNPLKAIDPGLVHDIETQDYVLFLCSLGYKENQIQKMVSSPHRLNISCDGKHSDLDLNYPAIIISDLRSAVTVRRTVRNVGQTDAIYFVSVANPHGVHVTIWPSCLVFSKQREKITYQVRVTMLKFSQRRYDFGKIVWSDGYHHVSVPLIVQVNNEKEGAADPITHSST</sequence>
<evidence type="ECO:0000259" key="9">
    <source>
        <dbReference type="Pfam" id="PF05922"/>
    </source>
</evidence>